<feature type="region of interest" description="Disordered" evidence="1">
    <location>
        <begin position="1"/>
        <end position="72"/>
    </location>
</feature>
<dbReference type="RefSeq" id="XP_007314463.1">
    <property type="nucleotide sequence ID" value="XM_007314401.1"/>
</dbReference>
<accession>F8NJP9</accession>
<evidence type="ECO:0000256" key="1">
    <source>
        <dbReference type="SAM" id="MobiDB-lite"/>
    </source>
</evidence>
<feature type="compositionally biased region" description="Basic and acidic residues" evidence="1">
    <location>
        <begin position="48"/>
        <end position="67"/>
    </location>
</feature>
<dbReference type="Proteomes" id="UP000008064">
    <property type="component" value="Unassembled WGS sequence"/>
</dbReference>
<dbReference type="GeneID" id="18814335"/>
<dbReference type="EMBL" id="GL945430">
    <property type="protein sequence ID" value="EGO28264.1"/>
    <property type="molecule type" value="Genomic_DNA"/>
</dbReference>
<proteinExistence type="predicted"/>
<dbReference type="AlphaFoldDB" id="F8NJP9"/>
<sequence length="200" mass="21692">MEQPGQFTIRVPPPSQAVIPAPAHHTPPPAARPSPPLPPPQVQATSQESRRPPWDEGDHPSPSREVLDAVARLPLPLPSPSPLPICTQEAVDTPLDITLPRSNTPFDFSCPPFRPTPISPAGSHNPFRWEEMPLDNPGTPCLSPEPPPYWPFEAQQGDLPQPLRPHTPPGGEVPIAVTPQSDGRNLIDFSFTSLVPSHVQ</sequence>
<name>F8NJP9_SERL9</name>
<dbReference type="KEGG" id="sla:SERLADRAFT_434163"/>
<protein>
    <submittedName>
        <fullName evidence="2">Uncharacterized protein</fullName>
    </submittedName>
</protein>
<organism>
    <name type="scientific">Serpula lacrymans var. lacrymans (strain S7.9)</name>
    <name type="common">Dry rot fungus</name>
    <dbReference type="NCBI Taxonomy" id="578457"/>
    <lineage>
        <taxon>Eukaryota</taxon>
        <taxon>Fungi</taxon>
        <taxon>Dikarya</taxon>
        <taxon>Basidiomycota</taxon>
        <taxon>Agaricomycotina</taxon>
        <taxon>Agaricomycetes</taxon>
        <taxon>Agaricomycetidae</taxon>
        <taxon>Boletales</taxon>
        <taxon>Coniophorineae</taxon>
        <taxon>Serpulaceae</taxon>
        <taxon>Serpula</taxon>
    </lineage>
</organism>
<feature type="region of interest" description="Disordered" evidence="1">
    <location>
        <begin position="117"/>
        <end position="182"/>
    </location>
</feature>
<reference evidence="2" key="1">
    <citation type="submission" date="2011-04" db="EMBL/GenBank/DDBJ databases">
        <title>Evolution of plant cell wall degrading machinery underlies the functional diversity of forest fungi.</title>
        <authorList>
            <consortium name="US DOE Joint Genome Institute (JGI-PGF)"/>
            <person name="Eastwood D.C."/>
            <person name="Floudas D."/>
            <person name="Binder M."/>
            <person name="Majcherczyk A."/>
            <person name="Schneider P."/>
            <person name="Aerts A."/>
            <person name="Asiegbu F.O."/>
            <person name="Baker S.E."/>
            <person name="Barry K."/>
            <person name="Bendiksby M."/>
            <person name="Blumentritt M."/>
            <person name="Coutinho P.M."/>
            <person name="Cullen D."/>
            <person name="Cullen D."/>
            <person name="Gathman A."/>
            <person name="Goodell B."/>
            <person name="Henrissat B."/>
            <person name="Ihrmark K."/>
            <person name="Kauserud H."/>
            <person name="Kohler A."/>
            <person name="LaButti K."/>
            <person name="Lapidus A."/>
            <person name="Lavin J.L."/>
            <person name="Lee Y.-H."/>
            <person name="Lindquist E."/>
            <person name="Lilly W."/>
            <person name="Lucas S."/>
            <person name="Morin E."/>
            <person name="Murat C."/>
            <person name="Oguiza J.A."/>
            <person name="Park J."/>
            <person name="Pisabarro A.G."/>
            <person name="Riley R."/>
            <person name="Rosling A."/>
            <person name="Salamov A."/>
            <person name="Schmidt O."/>
            <person name="Schmutz J."/>
            <person name="Skrede I."/>
            <person name="Stenlid J."/>
            <person name="Wiebenga A."/>
            <person name="Xie X."/>
            <person name="Kues U."/>
            <person name="Hibbett D.S."/>
            <person name="Hoffmeister D."/>
            <person name="Hogberg N."/>
            <person name="Martin F."/>
            <person name="Grigoriev I.V."/>
            <person name="Watkinson S.C."/>
        </authorList>
    </citation>
    <scope>NUCLEOTIDE SEQUENCE</scope>
    <source>
        <strain evidence="2">S7.9</strain>
    </source>
</reference>
<dbReference type="HOGENOM" id="CLU_1366977_0_0_1"/>
<evidence type="ECO:0000313" key="2">
    <source>
        <dbReference type="EMBL" id="EGO28264.1"/>
    </source>
</evidence>
<feature type="compositionally biased region" description="Pro residues" evidence="1">
    <location>
        <begin position="25"/>
        <end position="41"/>
    </location>
</feature>
<gene>
    <name evidence="2" type="ORF">SERLADRAFT_434163</name>
</gene>